<gene>
    <name evidence="1" type="ORF">HDF13_000531</name>
</gene>
<name>A0ACC5NUF1_9BACT</name>
<comment type="caution">
    <text evidence="1">The sequence shown here is derived from an EMBL/GenBank/DDBJ whole genome shotgun (WGS) entry which is preliminary data.</text>
</comment>
<protein>
    <submittedName>
        <fullName evidence="1">Uncharacterized protein</fullName>
    </submittedName>
</protein>
<organism evidence="1 2">
    <name type="scientific">Tunturiibacter gelidiferens</name>
    <dbReference type="NCBI Taxonomy" id="3069689"/>
    <lineage>
        <taxon>Bacteria</taxon>
        <taxon>Pseudomonadati</taxon>
        <taxon>Acidobacteriota</taxon>
        <taxon>Terriglobia</taxon>
        <taxon>Terriglobales</taxon>
        <taxon>Acidobacteriaceae</taxon>
        <taxon>Tunturiibacter</taxon>
    </lineage>
</organism>
<accession>A0ACC5NUF1</accession>
<reference evidence="1" key="1">
    <citation type="submission" date="2020-08" db="EMBL/GenBank/DDBJ databases">
        <title>Genomic Encyclopedia of Type Strains, Phase IV (KMG-V): Genome sequencing to study the core and pangenomes of soil and plant-associated prokaryotes.</title>
        <authorList>
            <person name="Whitman W."/>
        </authorList>
    </citation>
    <scope>NUCLEOTIDE SEQUENCE</scope>
    <source>
        <strain evidence="1">M8UP15</strain>
    </source>
</reference>
<keyword evidence="2" id="KW-1185">Reference proteome</keyword>
<sequence length="87" mass="9754">MPHLGNSVKFAFCFLKPRKSRHWHVSTDSGIWISCSEGRGNLVESPARTRKTRVLLGLFDRDSRLGYFISGQKVHIGLTGDSHEPSS</sequence>
<evidence type="ECO:0000313" key="2">
    <source>
        <dbReference type="Proteomes" id="UP000569005"/>
    </source>
</evidence>
<dbReference type="EMBL" id="JACHEA010000001">
    <property type="protein sequence ID" value="MBB5338198.1"/>
    <property type="molecule type" value="Genomic_DNA"/>
</dbReference>
<proteinExistence type="predicted"/>
<dbReference type="Proteomes" id="UP000569005">
    <property type="component" value="Unassembled WGS sequence"/>
</dbReference>
<evidence type="ECO:0000313" key="1">
    <source>
        <dbReference type="EMBL" id="MBB5338198.1"/>
    </source>
</evidence>